<feature type="region of interest" description="Disordered" evidence="1">
    <location>
        <begin position="24"/>
        <end position="54"/>
    </location>
</feature>
<evidence type="ECO:0000313" key="4">
    <source>
        <dbReference type="Proteomes" id="UP001141422"/>
    </source>
</evidence>
<feature type="non-terminal residue" evidence="3">
    <location>
        <position position="1"/>
    </location>
</feature>
<comment type="caution">
    <text evidence="3">The sequence shown here is derived from an EMBL/GenBank/DDBJ whole genome shotgun (WGS) entry which is preliminary data.</text>
</comment>
<gene>
    <name evidence="3" type="ORF">O0S10_05395</name>
</gene>
<keyword evidence="2" id="KW-0812">Transmembrane</keyword>
<feature type="transmembrane region" description="Helical" evidence="2">
    <location>
        <begin position="70"/>
        <end position="88"/>
    </location>
</feature>
<evidence type="ECO:0000256" key="1">
    <source>
        <dbReference type="SAM" id="MobiDB-lite"/>
    </source>
</evidence>
<reference evidence="3" key="1">
    <citation type="submission" date="2022-12" db="EMBL/GenBank/DDBJ databases">
        <title>Isolation and characterisation of novel Methanocorpusculum spp. from native Australian herbivores indicates the genus is ancestrally host-associated.</title>
        <authorList>
            <person name="Volmer J.G."/>
            <person name="Soo R.M."/>
            <person name="Evans P.N."/>
            <person name="Hoedt E.C."/>
            <person name="Astorga Alsina A.L."/>
            <person name="Woodcroft B.J."/>
            <person name="Tyson G.W."/>
            <person name="Hugenholtz P."/>
            <person name="Morrison M."/>
        </authorList>
    </citation>
    <scope>NUCLEOTIDE SEQUENCE</scope>
    <source>
        <strain evidence="3">MG</strain>
    </source>
</reference>
<keyword evidence="2" id="KW-1133">Transmembrane helix</keyword>
<dbReference type="Proteomes" id="UP001141422">
    <property type="component" value="Unassembled WGS sequence"/>
</dbReference>
<dbReference type="EMBL" id="JAPTGB010000010">
    <property type="protein sequence ID" value="MCZ0860665.1"/>
    <property type="molecule type" value="Genomic_DNA"/>
</dbReference>
<keyword evidence="4" id="KW-1185">Reference proteome</keyword>
<organism evidence="3 4">
    <name type="scientific">Methanocorpusculum petauri</name>
    <dbReference type="NCBI Taxonomy" id="3002863"/>
    <lineage>
        <taxon>Archaea</taxon>
        <taxon>Methanobacteriati</taxon>
        <taxon>Methanobacteriota</taxon>
        <taxon>Stenosarchaea group</taxon>
        <taxon>Methanomicrobia</taxon>
        <taxon>Methanomicrobiales</taxon>
        <taxon>Methanocorpusculaceae</taxon>
        <taxon>Methanocorpusculum</taxon>
    </lineage>
</organism>
<dbReference type="RefSeq" id="WP_268924876.1">
    <property type="nucleotide sequence ID" value="NZ_JAPTGB010000010.1"/>
</dbReference>
<name>A0ABT4IG00_9EURY</name>
<keyword evidence="2" id="KW-0472">Membrane</keyword>
<protein>
    <recommendedName>
        <fullName evidence="5">PGF-CTERM sorting domain-containing protein</fullName>
    </recommendedName>
</protein>
<evidence type="ECO:0000313" key="3">
    <source>
        <dbReference type="EMBL" id="MCZ0860665.1"/>
    </source>
</evidence>
<evidence type="ECO:0000256" key="2">
    <source>
        <dbReference type="SAM" id="Phobius"/>
    </source>
</evidence>
<sequence length="92" mass="8961">SFSDSIPGDMTLYAKWTSSGTAATATQTAQTTAKATTAPASTQAQSGTTATTAAPVATTAAGAQPTLTQAPAPVLGGLLGLLAAGILLRRKN</sequence>
<evidence type="ECO:0008006" key="5">
    <source>
        <dbReference type="Google" id="ProtNLM"/>
    </source>
</evidence>
<proteinExistence type="predicted"/>
<accession>A0ABT4IG00</accession>